<dbReference type="CDD" id="cd00614">
    <property type="entry name" value="CGS_like"/>
    <property type="match status" value="1"/>
</dbReference>
<reference evidence="4 5" key="1">
    <citation type="journal article" date="2019" name="PLoS Negl. Trop. Dis.">
        <title>Whole genome sequencing of Entamoeba nuttalli reveals mammalian host-related molecular signatures and a novel octapeptide-repeat surface protein.</title>
        <authorList>
            <person name="Tanaka M."/>
            <person name="Makiuchi T."/>
            <person name="Komiyama T."/>
            <person name="Shiina T."/>
            <person name="Osaki K."/>
            <person name="Tachibana H."/>
        </authorList>
    </citation>
    <scope>NUCLEOTIDE SEQUENCE [LARGE SCALE GENOMIC DNA]</scope>
    <source>
        <strain evidence="4 5">P19-061405</strain>
    </source>
</reference>
<dbReference type="SUPFAM" id="SSF53383">
    <property type="entry name" value="PLP-dependent transferases"/>
    <property type="match status" value="1"/>
</dbReference>
<dbReference type="InterPro" id="IPR054542">
    <property type="entry name" value="Cys_met_metab_PP"/>
</dbReference>
<protein>
    <recommendedName>
        <fullName evidence="6">Methionine gamma-lyase</fullName>
    </recommendedName>
</protein>
<sequence length="392" mass="42785">MSQLKDLQTRVLHTPSKWGEPLHAHTFPIFQTSTYLFDDTQMGADLFGGKREGHMYSRMGNPTVEYFEELVNSLEGGVGTAAFGSGMGAIHSATMGLLKAGDHLISGDTLYGCTVELFGNRFKDMGVDVSFVNTASDEAVVKAWKPNTKIVYLESPANPTCKVSDIKGIAKICHEKGAILVVDCTFTTPVFLPALELGADVVLHSITKYINGHGDVVGGVVTTKNPELLQKIKAFRKDTGSLMAPMDAFLCIRGVKTLPMRMKVHMENGLKVAKFLEQHPKIKQVNHPGLESFPGHKIAMEQMKGFGSTFSFEMQSFEAAKKLMEHVKLCGLAVSLGTLDTLIEHPASMTHAAVPEHLLKQQGLTRELVRISVGLENSDDIIADLKQALEQC</sequence>
<dbReference type="InterPro" id="IPR000277">
    <property type="entry name" value="Cys/Met-Metab_PyrdxlP-dep_enz"/>
</dbReference>
<comment type="cofactor">
    <cofactor evidence="1 3">
        <name>pyridoxal 5'-phosphate</name>
        <dbReference type="ChEBI" id="CHEBI:597326"/>
    </cofactor>
</comment>
<dbReference type="Gene3D" id="3.90.1150.10">
    <property type="entry name" value="Aspartate Aminotransferase, domain 1"/>
    <property type="match status" value="1"/>
</dbReference>
<dbReference type="InterPro" id="IPR015424">
    <property type="entry name" value="PyrdxlP-dep_Trfase"/>
</dbReference>
<dbReference type="Gene3D" id="3.40.640.10">
    <property type="entry name" value="Type I PLP-dependent aspartate aminotransferase-like (Major domain)"/>
    <property type="match status" value="1"/>
</dbReference>
<dbReference type="EMBL" id="BAAFRS010000251">
    <property type="protein sequence ID" value="GAB1225365.1"/>
    <property type="molecule type" value="Genomic_DNA"/>
</dbReference>
<name>A0ABQ0DR84_9EUKA</name>
<dbReference type="PIRSF" id="PIRSF001434">
    <property type="entry name" value="CGS"/>
    <property type="match status" value="1"/>
</dbReference>
<comment type="similarity">
    <text evidence="3">Belongs to the trans-sulfuration enzymes family.</text>
</comment>
<proteinExistence type="inferred from homology"/>
<organism evidence="4 5">
    <name type="scientific">Entamoeba nuttalli</name>
    <dbReference type="NCBI Taxonomy" id="412467"/>
    <lineage>
        <taxon>Eukaryota</taxon>
        <taxon>Amoebozoa</taxon>
        <taxon>Evosea</taxon>
        <taxon>Archamoebae</taxon>
        <taxon>Mastigamoebida</taxon>
        <taxon>Entamoebidae</taxon>
        <taxon>Entamoeba</taxon>
    </lineage>
</organism>
<dbReference type="PANTHER" id="PTHR11808:SF80">
    <property type="entry name" value="CYSTATHIONINE GAMMA-LYASE"/>
    <property type="match status" value="1"/>
</dbReference>
<accession>A0ABQ0DR84</accession>
<dbReference type="Proteomes" id="UP001628156">
    <property type="component" value="Unassembled WGS sequence"/>
</dbReference>
<gene>
    <name evidence="4" type="ORF">ENUP19_0251G0008</name>
</gene>
<evidence type="ECO:0008006" key="6">
    <source>
        <dbReference type="Google" id="ProtNLM"/>
    </source>
</evidence>
<dbReference type="InterPro" id="IPR015421">
    <property type="entry name" value="PyrdxlP-dep_Trfase_major"/>
</dbReference>
<comment type="caution">
    <text evidence="4">The sequence shown here is derived from an EMBL/GenBank/DDBJ whole genome shotgun (WGS) entry which is preliminary data.</text>
</comment>
<evidence type="ECO:0000313" key="4">
    <source>
        <dbReference type="EMBL" id="GAB1225365.1"/>
    </source>
</evidence>
<dbReference type="PANTHER" id="PTHR11808">
    <property type="entry name" value="TRANS-SULFURATION ENZYME FAMILY MEMBER"/>
    <property type="match status" value="1"/>
</dbReference>
<dbReference type="PROSITE" id="PS00868">
    <property type="entry name" value="CYS_MET_METAB_PP"/>
    <property type="match status" value="1"/>
</dbReference>
<dbReference type="InterPro" id="IPR015422">
    <property type="entry name" value="PyrdxlP-dep_Trfase_small"/>
</dbReference>
<keyword evidence="5" id="KW-1185">Reference proteome</keyword>
<evidence type="ECO:0000256" key="2">
    <source>
        <dbReference type="ARBA" id="ARBA00022898"/>
    </source>
</evidence>
<evidence type="ECO:0000256" key="3">
    <source>
        <dbReference type="RuleBase" id="RU362118"/>
    </source>
</evidence>
<keyword evidence="2 3" id="KW-0663">Pyridoxal phosphate</keyword>
<dbReference type="Pfam" id="PF01053">
    <property type="entry name" value="Cys_Met_Meta_PP"/>
    <property type="match status" value="1"/>
</dbReference>
<evidence type="ECO:0000313" key="5">
    <source>
        <dbReference type="Proteomes" id="UP001628156"/>
    </source>
</evidence>
<evidence type="ECO:0000256" key="1">
    <source>
        <dbReference type="ARBA" id="ARBA00001933"/>
    </source>
</evidence>